<dbReference type="Proteomes" id="UP000018208">
    <property type="component" value="Unassembled WGS sequence"/>
</dbReference>
<keyword evidence="3" id="KW-1185">Reference proteome</keyword>
<proteinExistence type="predicted"/>
<dbReference type="AlphaFoldDB" id="V6LCF4"/>
<dbReference type="EMBL" id="KI546166">
    <property type="protein sequence ID" value="EST41928.1"/>
    <property type="molecule type" value="Genomic_DNA"/>
</dbReference>
<gene>
    <name evidence="1" type="ORF">SS50377_18232</name>
    <name evidence="2" type="ORF">SS50377_22580</name>
</gene>
<evidence type="ECO:0000313" key="3">
    <source>
        <dbReference type="Proteomes" id="UP000018208"/>
    </source>
</evidence>
<evidence type="ECO:0000313" key="2">
    <source>
        <dbReference type="EMBL" id="KAH0574963.1"/>
    </source>
</evidence>
<name>V6LCF4_9EUKA</name>
<reference evidence="1 2" key="1">
    <citation type="journal article" date="2014" name="PLoS Genet.">
        <title>The Genome of Spironucleus salmonicida Highlights a Fish Pathogen Adapted to Fluctuating Environments.</title>
        <authorList>
            <person name="Xu F."/>
            <person name="Jerlstrom-Hultqvist J."/>
            <person name="Einarsson E."/>
            <person name="Astvaldsson A."/>
            <person name="Svard S.G."/>
            <person name="Andersson J.O."/>
        </authorList>
    </citation>
    <scope>NUCLEOTIDE SEQUENCE</scope>
    <source>
        <strain evidence="2">ATCC 50377</strain>
    </source>
</reference>
<dbReference type="EMBL" id="AUWU02000003">
    <property type="protein sequence ID" value="KAH0574963.1"/>
    <property type="molecule type" value="Genomic_DNA"/>
</dbReference>
<accession>V6LCF4</accession>
<organism evidence="1">
    <name type="scientific">Spironucleus salmonicida</name>
    <dbReference type="NCBI Taxonomy" id="348837"/>
    <lineage>
        <taxon>Eukaryota</taxon>
        <taxon>Metamonada</taxon>
        <taxon>Diplomonadida</taxon>
        <taxon>Hexamitidae</taxon>
        <taxon>Hexamitinae</taxon>
        <taxon>Spironucleus</taxon>
    </lineage>
</organism>
<evidence type="ECO:0000313" key="1">
    <source>
        <dbReference type="EMBL" id="EST41928.1"/>
    </source>
</evidence>
<protein>
    <submittedName>
        <fullName evidence="1">Uncharacterized protein</fullName>
    </submittedName>
</protein>
<reference evidence="2" key="2">
    <citation type="submission" date="2020-12" db="EMBL/GenBank/DDBJ databases">
        <title>New Spironucleus salmonicida genome in near-complete chromosomes.</title>
        <authorList>
            <person name="Xu F."/>
            <person name="Kurt Z."/>
            <person name="Jimenez-Gonzalez A."/>
            <person name="Astvaldsson A."/>
            <person name="Andersson J.O."/>
            <person name="Svard S.G."/>
        </authorList>
    </citation>
    <scope>NUCLEOTIDE SEQUENCE</scope>
    <source>
        <strain evidence="2">ATCC 50377</strain>
    </source>
</reference>
<dbReference type="VEuPathDB" id="GiardiaDB:SS50377_22580"/>
<sequence>MGSTATQQLPDIGIPLNERKQHHSQFVLKELYEQSIDAAKVKQFQTKLKQSASFNTSAVLPPQTITTVFSVTNLVMVKQNSIAGAQNQDLDEGNKFDYKKLVEADL</sequence>